<sequence>MFSAFSTHSLNTSFAFSRFPEAIPTSWTSSRTVFPFSETTRRMKELLPISSTAIISPPPGVRIFLGGESVSIQLEVVDVAIPENANIILGHSHFIKTVEDLYEVMVTTNPNLKFGIAFNEASGPCLIRHEGNDEELVNQAIETAKKIGAGHTFVIYIRGGYPINILNQIKNVQEVCRIYTATANPLQVIVGITSQGRAVLGVVDGYSPKGVEGDEDKRKRHAFLREITKYKK</sequence>
<evidence type="ECO:0000313" key="1">
    <source>
        <dbReference type="EMBL" id="AJF34529.1"/>
    </source>
</evidence>
<accession>A0A0B5H0V4</accession>
<dbReference type="PANTHER" id="PTHR36155">
    <property type="entry name" value="BLL5354 PROTEIN"/>
    <property type="match status" value="1"/>
</dbReference>
<protein>
    <recommendedName>
        <fullName evidence="2">Adenosine monophosphate-protein transferase</fullName>
    </recommendedName>
</protein>
<dbReference type="AlphaFoldDB" id="A0A0B5H0V4"/>
<dbReference type="EMBL" id="KP239990">
    <property type="protein sequence ID" value="AJF34529.1"/>
    <property type="molecule type" value="Genomic_DNA"/>
</dbReference>
<dbReference type="Gene3D" id="3.40.1520.10">
    <property type="entry name" value="Ta1353-like"/>
    <property type="match status" value="1"/>
</dbReference>
<organism evidence="1">
    <name type="scientific">Thermotoga sp. TBXY761</name>
    <dbReference type="NCBI Taxonomy" id="1244084"/>
    <lineage>
        <taxon>Bacteria</taxon>
        <taxon>Thermotogati</taxon>
        <taxon>Thermotogota</taxon>
        <taxon>Thermotogae</taxon>
        <taxon>Thermotogales</taxon>
        <taxon>Thermotogaceae</taxon>
        <taxon>Thermotoga</taxon>
    </lineage>
</organism>
<dbReference type="InterPro" id="IPR036902">
    <property type="entry name" value="Ta1353-like_sf"/>
</dbReference>
<proteinExistence type="predicted"/>
<dbReference type="InterPro" id="IPR007153">
    <property type="entry name" value="Adenosine_kinase"/>
</dbReference>
<name>A0A0B5H0V4_9THEM</name>
<dbReference type="SUPFAM" id="SSF103165">
    <property type="entry name" value="Ta1353-like"/>
    <property type="match status" value="1"/>
</dbReference>
<evidence type="ECO:0008006" key="2">
    <source>
        <dbReference type="Google" id="ProtNLM"/>
    </source>
</evidence>
<reference evidence="1" key="1">
    <citation type="journal article" date="2014" name="ISME J.">
        <title>Evidence for extensive gene flow and Thermotoga subpopulations in subsurface and marine environments.</title>
        <authorList>
            <person name="Nesbo C.L."/>
            <person name="S Swithers K."/>
            <person name="Dahle H."/>
            <person name="Haverkamp T.H."/>
            <person name="Birkeland N.K."/>
            <person name="Sokolova T."/>
            <person name="Kublanov I."/>
            <person name="Zhaxybayeva O."/>
        </authorList>
    </citation>
    <scope>NUCLEOTIDE SEQUENCE</scope>
    <source>
        <strain evidence="1">TBXY761</strain>
    </source>
</reference>
<dbReference type="Pfam" id="PF04008">
    <property type="entry name" value="Adenosine_kin"/>
    <property type="match status" value="1"/>
</dbReference>
<dbReference type="PANTHER" id="PTHR36155:SF1">
    <property type="entry name" value="BLL5354 PROTEIN"/>
    <property type="match status" value="1"/>
</dbReference>